<sequence>LLNKLKNSWKLKALKCCCFLQALLNELQPDSAWIRIQQNTFTRWVNQKLQVANLQIANLEADFDDGLILIRLVEILSGKSLGKYSRKVTFRSQKLENISLALNFLERDEKIKLINIDSSAIADRNLKLIMGLIWTLILHYSIAQQIWDELPDEAPVQLTPKQKLMTWIKAKLPSGLPLNNFTSDWNDGVLLGALVDACIPYLHLNWKEWIPNNALESTRKAMDIASERLNVVPVRYCNGNLKRYFFVTFLPNKLSLFKLITPEELINPAVDEKSVMTYLSQFPQAKYRPALGYVEDLDLSPFISTVSKFTLRTNSGSTIPKVTILDPNGGTVPAELEKVSSMIYTVKYTPKIVGQHQVQGKTILKVFTVLLLLYL</sequence>
<protein>
    <submittedName>
        <fullName evidence="5">Calponin-homology (CH) domain-containing protein</fullName>
    </submittedName>
</protein>
<evidence type="ECO:0000259" key="4">
    <source>
        <dbReference type="PROSITE" id="PS50021"/>
    </source>
</evidence>
<dbReference type="GO" id="GO:0030036">
    <property type="term" value="P:actin cytoskeleton organization"/>
    <property type="evidence" value="ECO:0007669"/>
    <property type="project" value="InterPro"/>
</dbReference>
<dbReference type="SUPFAM" id="SSF81296">
    <property type="entry name" value="E set domains"/>
    <property type="match status" value="1"/>
</dbReference>
<reference evidence="5" key="1">
    <citation type="submission" date="2017-02" db="UniProtKB">
        <authorList>
            <consortium name="WormBaseParasite"/>
        </authorList>
    </citation>
    <scope>IDENTIFICATION</scope>
</reference>
<dbReference type="PROSITE" id="PS50194">
    <property type="entry name" value="FILAMIN_REPEAT"/>
    <property type="match status" value="1"/>
</dbReference>
<dbReference type="InterPro" id="IPR001589">
    <property type="entry name" value="Actinin_actin-bd_CS"/>
</dbReference>
<dbReference type="PROSITE" id="PS50021">
    <property type="entry name" value="CH"/>
    <property type="match status" value="2"/>
</dbReference>
<dbReference type="InterPro" id="IPR001715">
    <property type="entry name" value="CH_dom"/>
</dbReference>
<dbReference type="PANTHER" id="PTHR38537">
    <property type="entry name" value="JITTERBUG, ISOFORM N"/>
    <property type="match status" value="1"/>
</dbReference>
<dbReference type="InterPro" id="IPR013783">
    <property type="entry name" value="Ig-like_fold"/>
</dbReference>
<dbReference type="InterPro" id="IPR036872">
    <property type="entry name" value="CH_dom_sf"/>
</dbReference>
<dbReference type="Gene3D" id="2.60.40.10">
    <property type="entry name" value="Immunoglobulins"/>
    <property type="match status" value="1"/>
</dbReference>
<dbReference type="SMART" id="SM00033">
    <property type="entry name" value="CH"/>
    <property type="match status" value="2"/>
</dbReference>
<dbReference type="InterPro" id="IPR044801">
    <property type="entry name" value="Filamin"/>
</dbReference>
<organism evidence="5">
    <name type="scientific">Enterobius vermicularis</name>
    <name type="common">Human pinworm</name>
    <dbReference type="NCBI Taxonomy" id="51028"/>
    <lineage>
        <taxon>Eukaryota</taxon>
        <taxon>Metazoa</taxon>
        <taxon>Ecdysozoa</taxon>
        <taxon>Nematoda</taxon>
        <taxon>Chromadorea</taxon>
        <taxon>Rhabditida</taxon>
        <taxon>Spirurina</taxon>
        <taxon>Oxyuridomorpha</taxon>
        <taxon>Oxyuroidea</taxon>
        <taxon>Oxyuridae</taxon>
        <taxon>Enterobius</taxon>
    </lineage>
</organism>
<proteinExistence type="predicted"/>
<dbReference type="Pfam" id="PF00307">
    <property type="entry name" value="CH"/>
    <property type="match status" value="2"/>
</dbReference>
<dbReference type="PROSITE" id="PS00019">
    <property type="entry name" value="ACTININ_1"/>
    <property type="match status" value="1"/>
</dbReference>
<feature type="domain" description="Calponin-homology (CH)" evidence="4">
    <location>
        <begin position="158"/>
        <end position="287"/>
    </location>
</feature>
<keyword evidence="2" id="KW-0009">Actin-binding</keyword>
<keyword evidence="1" id="KW-0677">Repeat</keyword>
<dbReference type="GO" id="GO:0051015">
    <property type="term" value="F:actin filament binding"/>
    <property type="evidence" value="ECO:0007669"/>
    <property type="project" value="InterPro"/>
</dbReference>
<feature type="domain" description="Calponin-homology (CH)" evidence="4">
    <location>
        <begin position="35"/>
        <end position="141"/>
    </location>
</feature>
<accession>A0A0N4UYN8</accession>
<dbReference type="SUPFAM" id="SSF47576">
    <property type="entry name" value="Calponin-homology domain, CH-domain"/>
    <property type="match status" value="1"/>
</dbReference>
<dbReference type="FunFam" id="1.10.418.10:FF:000006">
    <property type="entry name" value="Filamin-B isoform A"/>
    <property type="match status" value="1"/>
</dbReference>
<evidence type="ECO:0000256" key="3">
    <source>
        <dbReference type="PROSITE-ProRule" id="PRU00087"/>
    </source>
</evidence>
<dbReference type="AlphaFoldDB" id="A0A0N4UYN8"/>
<dbReference type="Gene3D" id="1.10.418.10">
    <property type="entry name" value="Calponin-like domain"/>
    <property type="match status" value="2"/>
</dbReference>
<evidence type="ECO:0000256" key="2">
    <source>
        <dbReference type="ARBA" id="ARBA00023203"/>
    </source>
</evidence>
<dbReference type="PROSITE" id="PS00020">
    <property type="entry name" value="ACTININ_2"/>
    <property type="match status" value="1"/>
</dbReference>
<dbReference type="WBParaSite" id="EVEC_0000270401-mRNA-1">
    <property type="protein sequence ID" value="EVEC_0000270401-mRNA-1"/>
    <property type="gene ID" value="EVEC_0000270401"/>
</dbReference>
<feature type="repeat" description="Filamin" evidence="3">
    <location>
        <begin position="267"/>
        <end position="358"/>
    </location>
</feature>
<dbReference type="InterPro" id="IPR014756">
    <property type="entry name" value="Ig_E-set"/>
</dbReference>
<dbReference type="InterPro" id="IPR017868">
    <property type="entry name" value="Filamin/ABP280_repeat-like"/>
</dbReference>
<evidence type="ECO:0000313" key="5">
    <source>
        <dbReference type="WBParaSite" id="EVEC_0000270401-mRNA-1"/>
    </source>
</evidence>
<name>A0A0N4UYN8_ENTVE</name>
<dbReference type="PANTHER" id="PTHR38537:SF8">
    <property type="entry name" value="FILAMIN-A"/>
    <property type="match status" value="1"/>
</dbReference>
<evidence type="ECO:0000256" key="1">
    <source>
        <dbReference type="ARBA" id="ARBA00022737"/>
    </source>
</evidence>